<dbReference type="InterPro" id="IPR005149">
    <property type="entry name" value="Tscrpt_reg_PadR_N"/>
</dbReference>
<feature type="region of interest" description="Disordered" evidence="1">
    <location>
        <begin position="107"/>
        <end position="134"/>
    </location>
</feature>
<protein>
    <recommendedName>
        <fullName evidence="2">Transcription regulator PadR N-terminal domain-containing protein</fullName>
    </recommendedName>
</protein>
<evidence type="ECO:0000256" key="1">
    <source>
        <dbReference type="SAM" id="MobiDB-lite"/>
    </source>
</evidence>
<dbReference type="SUPFAM" id="SSF46785">
    <property type="entry name" value="Winged helix' DNA-binding domain"/>
    <property type="match status" value="1"/>
</dbReference>
<name>A0ABQ3DHM9_9ACTN</name>
<feature type="domain" description="Transcription regulator PadR N-terminal" evidence="2">
    <location>
        <begin position="60"/>
        <end position="107"/>
    </location>
</feature>
<dbReference type="Pfam" id="PF03551">
    <property type="entry name" value="PadR"/>
    <property type="match status" value="1"/>
</dbReference>
<dbReference type="Proteomes" id="UP000653644">
    <property type="component" value="Unassembled WGS sequence"/>
</dbReference>
<reference evidence="4" key="1">
    <citation type="journal article" date="2019" name="Int. J. Syst. Evol. Microbiol.">
        <title>The Global Catalogue of Microorganisms (GCM) 10K type strain sequencing project: providing services to taxonomists for standard genome sequencing and annotation.</title>
        <authorList>
            <consortium name="The Broad Institute Genomics Platform"/>
            <consortium name="The Broad Institute Genome Sequencing Center for Infectious Disease"/>
            <person name="Wu L."/>
            <person name="Ma J."/>
        </authorList>
    </citation>
    <scope>NUCLEOTIDE SEQUENCE [LARGE SCALE GENOMIC DNA]</scope>
    <source>
        <strain evidence="4">JCM 4733</strain>
    </source>
</reference>
<proteinExistence type="predicted"/>
<evidence type="ECO:0000313" key="3">
    <source>
        <dbReference type="EMBL" id="GHA79465.1"/>
    </source>
</evidence>
<dbReference type="InterPro" id="IPR036390">
    <property type="entry name" value="WH_DNA-bd_sf"/>
</dbReference>
<dbReference type="EMBL" id="BMVN01000175">
    <property type="protein sequence ID" value="GHA79465.1"/>
    <property type="molecule type" value="Genomic_DNA"/>
</dbReference>
<accession>A0ABQ3DHM9</accession>
<gene>
    <name evidence="3" type="ORF">GCM10010345_95030</name>
</gene>
<feature type="compositionally biased region" description="Basic and acidic residues" evidence="1">
    <location>
        <begin position="124"/>
        <end position="134"/>
    </location>
</feature>
<dbReference type="InterPro" id="IPR036388">
    <property type="entry name" value="WH-like_DNA-bd_sf"/>
</dbReference>
<organism evidence="3 4">
    <name type="scientific">Streptomyces canarius</name>
    <dbReference type="NCBI Taxonomy" id="285453"/>
    <lineage>
        <taxon>Bacteria</taxon>
        <taxon>Bacillati</taxon>
        <taxon>Actinomycetota</taxon>
        <taxon>Actinomycetes</taxon>
        <taxon>Kitasatosporales</taxon>
        <taxon>Streptomycetaceae</taxon>
        <taxon>Streptomyces</taxon>
    </lineage>
</organism>
<comment type="caution">
    <text evidence="3">The sequence shown here is derived from an EMBL/GenBank/DDBJ whole genome shotgun (WGS) entry which is preliminary data.</text>
</comment>
<evidence type="ECO:0000259" key="2">
    <source>
        <dbReference type="Pfam" id="PF03551"/>
    </source>
</evidence>
<dbReference type="Gene3D" id="1.10.10.10">
    <property type="entry name" value="Winged helix-like DNA-binding domain superfamily/Winged helix DNA-binding domain"/>
    <property type="match status" value="1"/>
</dbReference>
<keyword evidence="4" id="KW-1185">Reference proteome</keyword>
<sequence length="134" mass="14928">MRGAGGRADTKPSSVLDIWFTEGMTPLRLTKPLIAVLNELLDAKRNEEEIWGLEICRKADLGPGTVYPILDRLTERGWVTSREETGPHPGRPARRFFAFTGAGHEQATHALQMRELSRTRRGLKPRDPGPQDAG</sequence>
<evidence type="ECO:0000313" key="4">
    <source>
        <dbReference type="Proteomes" id="UP000653644"/>
    </source>
</evidence>